<accession>H1Y255</accession>
<reference evidence="1" key="1">
    <citation type="submission" date="2011-09" db="EMBL/GenBank/DDBJ databases">
        <title>The permanent draft genome of Mucilaginibacter paludis DSM 18603.</title>
        <authorList>
            <consortium name="US DOE Joint Genome Institute (JGI-PGF)"/>
            <person name="Lucas S."/>
            <person name="Han J."/>
            <person name="Lapidus A."/>
            <person name="Bruce D."/>
            <person name="Goodwin L."/>
            <person name="Pitluck S."/>
            <person name="Peters L."/>
            <person name="Kyrpides N."/>
            <person name="Mavromatis K."/>
            <person name="Ivanova N."/>
            <person name="Mikhailova N."/>
            <person name="Held B."/>
            <person name="Detter J.C."/>
            <person name="Tapia R."/>
            <person name="Han C."/>
            <person name="Land M."/>
            <person name="Hauser L."/>
            <person name="Markowitz V."/>
            <person name="Cheng J.-F."/>
            <person name="Hugenholtz P."/>
            <person name="Woyke T."/>
            <person name="Wu D."/>
            <person name="Tindall B."/>
            <person name="Brambilla E."/>
            <person name="Klenk H.-P."/>
            <person name="Eisen J.A."/>
        </authorList>
    </citation>
    <scope>NUCLEOTIDE SEQUENCE [LARGE SCALE GENOMIC DNA]</scope>
    <source>
        <strain evidence="1">DSM 18603</strain>
    </source>
</reference>
<dbReference type="AlphaFoldDB" id="H1Y255"/>
<evidence type="ECO:0000313" key="1">
    <source>
        <dbReference type="EMBL" id="EHQ26712.1"/>
    </source>
</evidence>
<dbReference type="OrthoDB" id="799670at2"/>
<gene>
    <name evidence="1" type="ORF">Mucpa_2597</name>
</gene>
<organism evidence="1 2">
    <name type="scientific">Mucilaginibacter paludis DSM 18603</name>
    <dbReference type="NCBI Taxonomy" id="714943"/>
    <lineage>
        <taxon>Bacteria</taxon>
        <taxon>Pseudomonadati</taxon>
        <taxon>Bacteroidota</taxon>
        <taxon>Sphingobacteriia</taxon>
        <taxon>Sphingobacteriales</taxon>
        <taxon>Sphingobacteriaceae</taxon>
        <taxon>Mucilaginibacter</taxon>
    </lineage>
</organism>
<dbReference type="EMBL" id="CM001403">
    <property type="protein sequence ID" value="EHQ26712.1"/>
    <property type="molecule type" value="Genomic_DNA"/>
</dbReference>
<dbReference type="Proteomes" id="UP000002774">
    <property type="component" value="Chromosome"/>
</dbReference>
<keyword evidence="2" id="KW-1185">Reference proteome</keyword>
<dbReference type="RefSeq" id="WP_008506867.1">
    <property type="nucleotide sequence ID" value="NZ_CM001403.1"/>
</dbReference>
<proteinExistence type="predicted"/>
<protein>
    <submittedName>
        <fullName evidence="1">Uncharacterized protein</fullName>
    </submittedName>
</protein>
<evidence type="ECO:0000313" key="2">
    <source>
        <dbReference type="Proteomes" id="UP000002774"/>
    </source>
</evidence>
<sequence length="71" mass="7865">MKNHIEEGDYVRHINPTINGGLQMSVLEIHENGIQAKCSHFSGAEAIHREDWFSLEDLILVTKGDGGFSGN</sequence>
<dbReference type="HOGENOM" id="CLU_2735652_0_0_10"/>
<name>H1Y255_9SPHI</name>